<feature type="region of interest" description="Disordered" evidence="1">
    <location>
        <begin position="366"/>
        <end position="407"/>
    </location>
</feature>
<feature type="compositionally biased region" description="Polar residues" evidence="1">
    <location>
        <begin position="544"/>
        <end position="555"/>
    </location>
</feature>
<feature type="compositionally biased region" description="Low complexity" evidence="1">
    <location>
        <begin position="389"/>
        <end position="407"/>
    </location>
</feature>
<comment type="caution">
    <text evidence="2">The sequence shown here is derived from an EMBL/GenBank/DDBJ whole genome shotgun (WGS) entry which is preliminary data.</text>
</comment>
<feature type="compositionally biased region" description="Polar residues" evidence="1">
    <location>
        <begin position="189"/>
        <end position="220"/>
    </location>
</feature>
<gene>
    <name evidence="2" type="ORF">CEXT_220712</name>
</gene>
<feature type="compositionally biased region" description="Basic and acidic residues" evidence="1">
    <location>
        <begin position="557"/>
        <end position="568"/>
    </location>
</feature>
<organism evidence="2 3">
    <name type="scientific">Caerostris extrusa</name>
    <name type="common">Bark spider</name>
    <name type="synonym">Caerostris bankana</name>
    <dbReference type="NCBI Taxonomy" id="172846"/>
    <lineage>
        <taxon>Eukaryota</taxon>
        <taxon>Metazoa</taxon>
        <taxon>Ecdysozoa</taxon>
        <taxon>Arthropoda</taxon>
        <taxon>Chelicerata</taxon>
        <taxon>Arachnida</taxon>
        <taxon>Araneae</taxon>
        <taxon>Araneomorphae</taxon>
        <taxon>Entelegynae</taxon>
        <taxon>Araneoidea</taxon>
        <taxon>Araneidae</taxon>
        <taxon>Caerostris</taxon>
    </lineage>
</organism>
<evidence type="ECO:0000313" key="2">
    <source>
        <dbReference type="EMBL" id="GIX78788.1"/>
    </source>
</evidence>
<evidence type="ECO:0000313" key="3">
    <source>
        <dbReference type="Proteomes" id="UP001054945"/>
    </source>
</evidence>
<feature type="compositionally biased region" description="Polar residues" evidence="1">
    <location>
        <begin position="379"/>
        <end position="388"/>
    </location>
</feature>
<evidence type="ECO:0000256" key="1">
    <source>
        <dbReference type="SAM" id="MobiDB-lite"/>
    </source>
</evidence>
<dbReference type="EMBL" id="BPLR01002869">
    <property type="protein sequence ID" value="GIX78788.1"/>
    <property type="molecule type" value="Genomic_DNA"/>
</dbReference>
<dbReference type="Proteomes" id="UP001054945">
    <property type="component" value="Unassembled WGS sequence"/>
</dbReference>
<feature type="compositionally biased region" description="Low complexity" evidence="1">
    <location>
        <begin position="257"/>
        <end position="272"/>
    </location>
</feature>
<dbReference type="AlphaFoldDB" id="A0AAV4N2Z9"/>
<name>A0AAV4N2Z9_CAEEX</name>
<keyword evidence="3" id="KW-1185">Reference proteome</keyword>
<feature type="compositionally biased region" description="Low complexity" evidence="1">
    <location>
        <begin position="366"/>
        <end position="377"/>
    </location>
</feature>
<proteinExistence type="predicted"/>
<feature type="region of interest" description="Disordered" evidence="1">
    <location>
        <begin position="534"/>
        <end position="580"/>
    </location>
</feature>
<feature type="compositionally biased region" description="Low complexity" evidence="1">
    <location>
        <begin position="569"/>
        <end position="580"/>
    </location>
</feature>
<sequence>MESTSVAAANKANSNNNLQTAGLIPTYSQAGRSLTQVTRNVQAQLTSEQILWLQQQHLVGNSLPPNYNLVTNRVRLPITTTQANNANAITPEILAQAQAQRRNIQMIQNAGNGNVTQNTVKTNLYLQQKRLLEQQKQQRTIPTQQPLDIARSIGTSFPENINDLLNNTVAPNVTLMRSSGIPDAARFNLNSASSLPSPTSQASPTAGQLSPGQRVNQASPFSPLAQQPFPSQTPPPTTSYQAARLSPHPPPSYPQAGPSQSPSPITPTGSSPHMVLSPQSPQWNQRLTTSPIQNMQLQNPMLNAQLSQAPIGANQIRLTAQQRQQLALRSMPSPTSVQNSRGAAVFSSQSDTNFSPVSPVMVFQSQAPQQQRIQRTRMASGSQNQSSFSTTESLLSPQSLPSPSFSQSISTTPNSTFILTSSTSVPVSYSATQAGQHFIFDRQNVQTFTSSPSERSPGVTTKDQTACDAIQQELRTFINSQRQLGLSTNILSLQGKHLLQLSSNSAQVFKEDLEELALLASNSQEMLPSSDTLFASGLMHDSGSLENSVHPTSPRVQVEEPKPPDQKKSSLLQQLLSEPT</sequence>
<feature type="region of interest" description="Disordered" evidence="1">
    <location>
        <begin position="189"/>
        <end position="282"/>
    </location>
</feature>
<reference evidence="2 3" key="1">
    <citation type="submission" date="2021-06" db="EMBL/GenBank/DDBJ databases">
        <title>Caerostris extrusa draft genome.</title>
        <authorList>
            <person name="Kono N."/>
            <person name="Arakawa K."/>
        </authorList>
    </citation>
    <scope>NUCLEOTIDE SEQUENCE [LARGE SCALE GENOMIC DNA]</scope>
</reference>
<accession>A0AAV4N2Z9</accession>
<protein>
    <submittedName>
        <fullName evidence="2">Uncharacterized protein</fullName>
    </submittedName>
</protein>